<comment type="caution">
    <text evidence="1">The sequence shown here is derived from an EMBL/GenBank/DDBJ whole genome shotgun (WGS) entry which is preliminary data.</text>
</comment>
<reference evidence="1" key="1">
    <citation type="submission" date="2020-09" db="EMBL/GenBank/DDBJ databases">
        <authorList>
            <person name="Kim M.K."/>
        </authorList>
    </citation>
    <scope>NUCLEOTIDE SEQUENCE</scope>
    <source>
        <strain evidence="1">BT702</strain>
    </source>
</reference>
<dbReference type="RefSeq" id="WP_190886012.1">
    <property type="nucleotide sequence ID" value="NZ_JACWZY010000003.1"/>
</dbReference>
<evidence type="ECO:0000313" key="2">
    <source>
        <dbReference type="Proteomes" id="UP000598820"/>
    </source>
</evidence>
<gene>
    <name evidence="1" type="ORF">IC229_05905</name>
</gene>
<dbReference type="Proteomes" id="UP000598820">
    <property type="component" value="Unassembled WGS sequence"/>
</dbReference>
<protein>
    <submittedName>
        <fullName evidence="1">Uncharacterized protein</fullName>
    </submittedName>
</protein>
<keyword evidence="2" id="KW-1185">Reference proteome</keyword>
<proteinExistence type="predicted"/>
<sequence>MSTEQNYVGGGNYAIPLTTGQPFRGHSYRMQTYLVVSDIARLTGEDESKVWKRVYQQVNAMYAVNLHSFPRGRNESLLRVAERHDVLDKVYAVAYVERLQYQE</sequence>
<evidence type="ECO:0000313" key="1">
    <source>
        <dbReference type="EMBL" id="MBD2700160.1"/>
    </source>
</evidence>
<dbReference type="AlphaFoldDB" id="A0A926Y1C6"/>
<name>A0A926Y1C6_9BACT</name>
<organism evidence="1 2">
    <name type="scientific">Spirosoma profusum</name>
    <dbReference type="NCBI Taxonomy" id="2771354"/>
    <lineage>
        <taxon>Bacteria</taxon>
        <taxon>Pseudomonadati</taxon>
        <taxon>Bacteroidota</taxon>
        <taxon>Cytophagia</taxon>
        <taxon>Cytophagales</taxon>
        <taxon>Cytophagaceae</taxon>
        <taxon>Spirosoma</taxon>
    </lineage>
</organism>
<dbReference type="EMBL" id="JACWZY010000003">
    <property type="protein sequence ID" value="MBD2700160.1"/>
    <property type="molecule type" value="Genomic_DNA"/>
</dbReference>
<accession>A0A926Y1C6</accession>